<dbReference type="AlphaFoldDB" id="A0A6J0H467"/>
<dbReference type="RefSeq" id="XP_017668871.1">
    <property type="nucleotide sequence ID" value="XM_017813382.1"/>
</dbReference>
<keyword evidence="3" id="KW-1185">Reference proteome</keyword>
<feature type="compositionally biased region" description="Polar residues" evidence="2">
    <location>
        <begin position="295"/>
        <end position="317"/>
    </location>
</feature>
<evidence type="ECO:0000313" key="4">
    <source>
        <dbReference type="RefSeq" id="XP_017668870.1"/>
    </source>
</evidence>
<feature type="compositionally biased region" description="Basic and acidic residues" evidence="2">
    <location>
        <begin position="267"/>
        <end position="291"/>
    </location>
</feature>
<feature type="coiled-coil region" evidence="1">
    <location>
        <begin position="63"/>
        <end position="90"/>
    </location>
</feature>
<dbReference type="GO" id="GO:0007099">
    <property type="term" value="P:centriole replication"/>
    <property type="evidence" value="ECO:0007669"/>
    <property type="project" value="InterPro"/>
</dbReference>
<feature type="region of interest" description="Disordered" evidence="2">
    <location>
        <begin position="374"/>
        <end position="393"/>
    </location>
</feature>
<dbReference type="PANTHER" id="PTHR13594">
    <property type="entry name" value="CENTRIOLAR COILED-COIL PROTEIN OF 110 KDA"/>
    <property type="match status" value="1"/>
</dbReference>
<name>A0A6J0H467_9PASS</name>
<organism evidence="3 4">
    <name type="scientific">Lepidothrix coronata</name>
    <name type="common">blue-crowned manakin</name>
    <dbReference type="NCBI Taxonomy" id="321398"/>
    <lineage>
        <taxon>Eukaryota</taxon>
        <taxon>Metazoa</taxon>
        <taxon>Chordata</taxon>
        <taxon>Craniata</taxon>
        <taxon>Vertebrata</taxon>
        <taxon>Euteleostomi</taxon>
        <taxon>Archelosauria</taxon>
        <taxon>Archosauria</taxon>
        <taxon>Dinosauria</taxon>
        <taxon>Saurischia</taxon>
        <taxon>Theropoda</taxon>
        <taxon>Coelurosauria</taxon>
        <taxon>Aves</taxon>
        <taxon>Neognathae</taxon>
        <taxon>Neoaves</taxon>
        <taxon>Telluraves</taxon>
        <taxon>Australaves</taxon>
        <taxon>Passeriformes</taxon>
        <taxon>Pipridae</taxon>
        <taxon>Lepidothrix</taxon>
    </lineage>
</organism>
<protein>
    <submittedName>
        <fullName evidence="4 5">Centriolar coiled-coil protein of 110 kDa isoform X1</fullName>
    </submittedName>
</protein>
<proteinExistence type="predicted"/>
<feature type="compositionally biased region" description="Basic and acidic residues" evidence="2">
    <location>
        <begin position="146"/>
        <end position="158"/>
    </location>
</feature>
<dbReference type="Pfam" id="PF16025">
    <property type="entry name" value="CaM_bind"/>
    <property type="match status" value="1"/>
</dbReference>
<dbReference type="GO" id="GO:0032465">
    <property type="term" value="P:regulation of cytokinesis"/>
    <property type="evidence" value="ECO:0007669"/>
    <property type="project" value="InterPro"/>
</dbReference>
<evidence type="ECO:0000313" key="3">
    <source>
        <dbReference type="Proteomes" id="UP000504624"/>
    </source>
</evidence>
<evidence type="ECO:0000256" key="1">
    <source>
        <dbReference type="SAM" id="Coils"/>
    </source>
</evidence>
<feature type="region of interest" description="Disordered" evidence="2">
    <location>
        <begin position="984"/>
        <end position="1020"/>
    </location>
</feature>
<dbReference type="RefSeq" id="XP_017668870.1">
    <property type="nucleotide sequence ID" value="XM_017813381.1"/>
</dbReference>
<keyword evidence="1" id="KW-0175">Coiled coil</keyword>
<gene>
    <name evidence="4 5" type="primary">CCP110</name>
</gene>
<dbReference type="GeneID" id="108496567"/>
<feature type="region of interest" description="Disordered" evidence="2">
    <location>
        <begin position="146"/>
        <end position="172"/>
    </location>
</feature>
<feature type="region of interest" description="Disordered" evidence="2">
    <location>
        <begin position="247"/>
        <end position="329"/>
    </location>
</feature>
<dbReference type="GO" id="GO:0005814">
    <property type="term" value="C:centriole"/>
    <property type="evidence" value="ECO:0007669"/>
    <property type="project" value="InterPro"/>
</dbReference>
<dbReference type="PANTHER" id="PTHR13594:SF1">
    <property type="entry name" value="CENTRIOLAR COILED-COIL PROTEIN OF 110 KDA"/>
    <property type="match status" value="1"/>
</dbReference>
<evidence type="ECO:0000256" key="2">
    <source>
        <dbReference type="SAM" id="MobiDB-lite"/>
    </source>
</evidence>
<feature type="compositionally biased region" description="Basic and acidic residues" evidence="2">
    <location>
        <begin position="247"/>
        <end position="257"/>
    </location>
</feature>
<dbReference type="OrthoDB" id="10028852at2759"/>
<dbReference type="CTD" id="9738"/>
<reference evidence="4 5" key="1">
    <citation type="submission" date="2025-04" db="UniProtKB">
        <authorList>
            <consortium name="RefSeq"/>
        </authorList>
    </citation>
    <scope>IDENTIFICATION</scope>
</reference>
<feature type="compositionally biased region" description="Low complexity" evidence="2">
    <location>
        <begin position="318"/>
        <end position="329"/>
    </location>
</feature>
<dbReference type="GO" id="GO:1903723">
    <property type="term" value="P:negative regulation of centriole elongation"/>
    <property type="evidence" value="ECO:0007669"/>
    <property type="project" value="TreeGrafter"/>
</dbReference>
<evidence type="ECO:0000313" key="5">
    <source>
        <dbReference type="RefSeq" id="XP_017668871.1"/>
    </source>
</evidence>
<dbReference type="GO" id="GO:0032053">
    <property type="term" value="P:ciliary basal body organization"/>
    <property type="evidence" value="ECO:0007669"/>
    <property type="project" value="TreeGrafter"/>
</dbReference>
<accession>A0A6J0H467</accession>
<feature type="coiled-coil region" evidence="1">
    <location>
        <begin position="648"/>
        <end position="704"/>
    </location>
</feature>
<feature type="compositionally biased region" description="Basic residues" evidence="2">
    <location>
        <begin position="1010"/>
        <end position="1020"/>
    </location>
</feature>
<sequence length="1020" mass="114464">MEIEIIYSSLVNMKMEDYEIFCKKHLSRIQEEAIKGETSFTVQHKNISLIHFYGVPVLSPLLSLEKKKEIQQYKEKALDLETRKRNSRNRALLNRVQEIVENVQMKKGLNVSDVNAQEAENSCPDSDSKALTDFTALSDVSVACSPERHGSTDLEKAPELAPSGTAGQRTSHVTEVVKATEENVSSKQSESRFLKDVPCPRAASPDKLCHKLTSHALQKQEGRAGSPSDEDVQDPCVMSLQNLIKKSREYIEREQTKRTSKGSSKRSMSESHSDKENDGVKTTDPAKERAKLTGRSGTAQTLDKPSLNKSNTLLQGASTNTNNTSMSSLSSFSKVDIPMRVGTPPLVDSDSDEEFKKNSMFERDSSIVRSLTGSYAKLPSPEPSMSPKMHRRRPRPLSMGHIIINNPVNAYELSPKGKGRAMDLIMQDIADKNNVSESVPKFMVDFNMVCPGRVPGVNRNSSGPCDGLGVGKPNRHSFGLWESKGMVSATVEGQVVLDSRGPYRVETSTNIIAPKLTEPFAVSQSAVTQKIPAGNEVKAPVLPENTKSNSTVELNKSYDVENPSPLLMQSKNARQQMETPSVSPAHEQVPENFEKVKRRLDLDTNNCQTETSSCVLRVGMEEQEKQWLQEQKYPVESVYIAPESMAKEDILKTKMLAFEEMRKRLEEQHAQQLSILIAEQEREQEKLQKELEEQERKLKGKKVTTTEIEISKVNINSRMELEWRKKSESGLLESVQSQLETVHNTNSTSIGFAHTTPNTFSSTSETSFFLWGPSGSGVIKTSVSRPTNRIKTRWSQVLSPEIQMKFDKITAVAKGFLTRRLLQTEKLKHLKQTVKDTVEFIKNFQSEAPLKRGSVSAQDASLHERVMAQLRAALYDIHDIFFTMDASERMNILRHDREVRKEKMLRQMDKVKSPRERVTLSTATQKSLDRKKYMKASEMGIPSKKIIIKQKTPESRILQPNQGQNAPVHRLLCRQGTFKTSVNGVEQNRKKASESRVSNKAVSGAYAGRTQRKKPNVVTI</sequence>
<dbReference type="Proteomes" id="UP000504624">
    <property type="component" value="Unplaced"/>
</dbReference>
<dbReference type="InterPro" id="IPR033207">
    <property type="entry name" value="CCP110"/>
</dbReference>